<dbReference type="EMBL" id="BGZK01000710">
    <property type="protein sequence ID" value="GBP57183.1"/>
    <property type="molecule type" value="Genomic_DNA"/>
</dbReference>
<accession>A0A4C1X1Z3</accession>
<reference evidence="1 2" key="1">
    <citation type="journal article" date="2019" name="Commun. Biol.">
        <title>The bagworm genome reveals a unique fibroin gene that provides high tensile strength.</title>
        <authorList>
            <person name="Kono N."/>
            <person name="Nakamura H."/>
            <person name="Ohtoshi R."/>
            <person name="Tomita M."/>
            <person name="Numata K."/>
            <person name="Arakawa K."/>
        </authorList>
    </citation>
    <scope>NUCLEOTIDE SEQUENCE [LARGE SCALE GENOMIC DNA]</scope>
</reference>
<protein>
    <submittedName>
        <fullName evidence="1">Uncharacterized protein</fullName>
    </submittedName>
</protein>
<evidence type="ECO:0000313" key="1">
    <source>
        <dbReference type="EMBL" id="GBP57183.1"/>
    </source>
</evidence>
<gene>
    <name evidence="1" type="ORF">EVAR_37862_1</name>
</gene>
<dbReference type="Proteomes" id="UP000299102">
    <property type="component" value="Unassembled WGS sequence"/>
</dbReference>
<name>A0A4C1X1Z3_EUMVA</name>
<sequence length="160" mass="17075">MTSKNFKKAPLQKQIAALRGAVACSRSSTLCYECRCGYEPMARTRASSREGNCPLRSGYGDLQSAIGCSGGAVRHVRCSHRTTYQRAHTVVHAHTGRWRGTPGMKSATANITLSGPLHTVQAAHAADRPPSDVNGPPTTVKVACISDPLHADLTKHAADR</sequence>
<proteinExistence type="predicted"/>
<evidence type="ECO:0000313" key="2">
    <source>
        <dbReference type="Proteomes" id="UP000299102"/>
    </source>
</evidence>
<organism evidence="1 2">
    <name type="scientific">Eumeta variegata</name>
    <name type="common">Bagworm moth</name>
    <name type="synonym">Eumeta japonica</name>
    <dbReference type="NCBI Taxonomy" id="151549"/>
    <lineage>
        <taxon>Eukaryota</taxon>
        <taxon>Metazoa</taxon>
        <taxon>Ecdysozoa</taxon>
        <taxon>Arthropoda</taxon>
        <taxon>Hexapoda</taxon>
        <taxon>Insecta</taxon>
        <taxon>Pterygota</taxon>
        <taxon>Neoptera</taxon>
        <taxon>Endopterygota</taxon>
        <taxon>Lepidoptera</taxon>
        <taxon>Glossata</taxon>
        <taxon>Ditrysia</taxon>
        <taxon>Tineoidea</taxon>
        <taxon>Psychidae</taxon>
        <taxon>Oiketicinae</taxon>
        <taxon>Eumeta</taxon>
    </lineage>
</organism>
<comment type="caution">
    <text evidence="1">The sequence shown here is derived from an EMBL/GenBank/DDBJ whole genome shotgun (WGS) entry which is preliminary data.</text>
</comment>
<dbReference type="AlphaFoldDB" id="A0A4C1X1Z3"/>
<keyword evidence="2" id="KW-1185">Reference proteome</keyword>